<dbReference type="InParanoid" id="A0A1S3IVS6"/>
<keyword evidence="2" id="KW-1003">Cell membrane</keyword>
<feature type="transmembrane region" description="Helical" evidence="9">
    <location>
        <begin position="288"/>
        <end position="308"/>
    </location>
</feature>
<keyword evidence="8" id="KW-0807">Transducer</keyword>
<dbReference type="KEGG" id="lak:106167938"/>
<dbReference type="PANTHER" id="PTHR24228:SF75">
    <property type="entry name" value="G-PROTEIN COUPLED RECEPTORS FAMILY 1 PROFILE DOMAIN-CONTAINING PROTEIN"/>
    <property type="match status" value="1"/>
</dbReference>
<keyword evidence="7" id="KW-0675">Receptor</keyword>
<sequence length="366" mass="41168">MSDEQNSTMLPMASPAPEKRQFAEPLIVTDPVIGTIYVSLTSVALLMGVVGNCVVLSVFCCGRMPGFSKVGSEFLINLAIADLCVSGVADPLCIIGAIKGEEFFQDKWWLCEGIASMCLTACVCAFLSLSGVTLNRYIYTCHNHIYDRIYNRLSSILMCIFFWVCAFLLEMPNFIGWGDHGFDEKNHSCIWDRTASFSYTFFVSVALIGGPLVFMAYCYIRIFWKLYRSQTSLAKFSANPDADRTFFKTVSMARTLVVIFFAFVICWTPYAFVIVLDADNRFPYQIHLWVTLLAHLHSSVNCTVYLVTNREFRRRCKQLLNLAQPSETFTPSTSNHGYLSSKSDKDVPVGKEINSLTNIGKYTVKA</sequence>
<dbReference type="CDD" id="cd00637">
    <property type="entry name" value="7tm_classA_rhodopsin-like"/>
    <property type="match status" value="1"/>
</dbReference>
<dbReference type="GO" id="GO:0004930">
    <property type="term" value="F:G protein-coupled receptor activity"/>
    <property type="evidence" value="ECO:0007669"/>
    <property type="project" value="UniProtKB-KW"/>
</dbReference>
<feature type="transmembrane region" description="Helical" evidence="9">
    <location>
        <begin position="155"/>
        <end position="177"/>
    </location>
</feature>
<evidence type="ECO:0000256" key="6">
    <source>
        <dbReference type="ARBA" id="ARBA00023136"/>
    </source>
</evidence>
<evidence type="ECO:0000259" key="10">
    <source>
        <dbReference type="PROSITE" id="PS50262"/>
    </source>
</evidence>
<evidence type="ECO:0000256" key="2">
    <source>
        <dbReference type="ARBA" id="ARBA00022475"/>
    </source>
</evidence>
<comment type="subcellular location">
    <subcellularLocation>
        <location evidence="1">Cell membrane</location>
        <topology evidence="1">Multi-pass membrane protein</topology>
    </subcellularLocation>
</comment>
<evidence type="ECO:0000256" key="9">
    <source>
        <dbReference type="SAM" id="Phobius"/>
    </source>
</evidence>
<dbReference type="PANTHER" id="PTHR24228">
    <property type="entry name" value="B2 BRADYKININ RECEPTOR/ANGIOTENSIN II RECEPTOR"/>
    <property type="match status" value="1"/>
</dbReference>
<evidence type="ECO:0000313" key="11">
    <source>
        <dbReference type="Proteomes" id="UP000085678"/>
    </source>
</evidence>
<dbReference type="InterPro" id="IPR000276">
    <property type="entry name" value="GPCR_Rhodpsn"/>
</dbReference>
<dbReference type="PRINTS" id="PR00237">
    <property type="entry name" value="GPCRRHODOPSN"/>
</dbReference>
<name>A0A1S3IVS6_LINAN</name>
<dbReference type="GeneID" id="106167938"/>
<keyword evidence="11" id="KW-1185">Reference proteome</keyword>
<feature type="transmembrane region" description="Helical" evidence="9">
    <location>
        <begin position="256"/>
        <end position="276"/>
    </location>
</feature>
<keyword evidence="6 9" id="KW-0472">Membrane</keyword>
<evidence type="ECO:0000313" key="12">
    <source>
        <dbReference type="RefSeq" id="XP_013402297.1"/>
    </source>
</evidence>
<dbReference type="RefSeq" id="XP_013402297.1">
    <property type="nucleotide sequence ID" value="XM_013546843.1"/>
</dbReference>
<accession>A0A1S3IVS6</accession>
<protein>
    <submittedName>
        <fullName evidence="12">Melatonin receptor type 1B-like</fullName>
    </submittedName>
</protein>
<evidence type="ECO:0000256" key="3">
    <source>
        <dbReference type="ARBA" id="ARBA00022692"/>
    </source>
</evidence>
<feature type="transmembrane region" description="Helical" evidence="9">
    <location>
        <begin position="113"/>
        <end position="134"/>
    </location>
</feature>
<feature type="transmembrane region" description="Helical" evidence="9">
    <location>
        <begin position="197"/>
        <end position="220"/>
    </location>
</feature>
<dbReference type="Gene3D" id="1.20.1070.10">
    <property type="entry name" value="Rhodopsin 7-helix transmembrane proteins"/>
    <property type="match status" value="1"/>
</dbReference>
<keyword evidence="4 9" id="KW-1133">Transmembrane helix</keyword>
<evidence type="ECO:0000256" key="8">
    <source>
        <dbReference type="ARBA" id="ARBA00023224"/>
    </source>
</evidence>
<feature type="transmembrane region" description="Helical" evidence="9">
    <location>
        <begin position="36"/>
        <end position="62"/>
    </location>
</feature>
<feature type="domain" description="G-protein coupled receptors family 1 profile" evidence="10">
    <location>
        <begin position="51"/>
        <end position="305"/>
    </location>
</feature>
<dbReference type="GO" id="GO:0005886">
    <property type="term" value="C:plasma membrane"/>
    <property type="evidence" value="ECO:0007669"/>
    <property type="project" value="UniProtKB-SubCell"/>
</dbReference>
<dbReference type="Proteomes" id="UP000085678">
    <property type="component" value="Unplaced"/>
</dbReference>
<dbReference type="SUPFAM" id="SSF81321">
    <property type="entry name" value="Family A G protein-coupled receptor-like"/>
    <property type="match status" value="1"/>
</dbReference>
<proteinExistence type="predicted"/>
<dbReference type="AlphaFoldDB" id="A0A1S3IVS6"/>
<evidence type="ECO:0000256" key="7">
    <source>
        <dbReference type="ARBA" id="ARBA00023170"/>
    </source>
</evidence>
<reference evidence="12" key="1">
    <citation type="submission" date="2025-08" db="UniProtKB">
        <authorList>
            <consortium name="RefSeq"/>
        </authorList>
    </citation>
    <scope>IDENTIFICATION</scope>
    <source>
        <tissue evidence="12">Gonads</tissue>
    </source>
</reference>
<keyword evidence="3 9" id="KW-0812">Transmembrane</keyword>
<evidence type="ECO:0000256" key="5">
    <source>
        <dbReference type="ARBA" id="ARBA00023040"/>
    </source>
</evidence>
<dbReference type="OrthoDB" id="10044919at2759"/>
<dbReference type="InterPro" id="IPR017452">
    <property type="entry name" value="GPCR_Rhodpsn_7TM"/>
</dbReference>
<evidence type="ECO:0000256" key="1">
    <source>
        <dbReference type="ARBA" id="ARBA00004651"/>
    </source>
</evidence>
<dbReference type="PROSITE" id="PS50262">
    <property type="entry name" value="G_PROTEIN_RECEP_F1_2"/>
    <property type="match status" value="1"/>
</dbReference>
<gene>
    <name evidence="12" type="primary">LOC106167938</name>
</gene>
<dbReference type="Pfam" id="PF00001">
    <property type="entry name" value="7tm_1"/>
    <property type="match status" value="1"/>
</dbReference>
<evidence type="ECO:0000256" key="4">
    <source>
        <dbReference type="ARBA" id="ARBA00022989"/>
    </source>
</evidence>
<organism evidence="11 12">
    <name type="scientific">Lingula anatina</name>
    <name type="common">Brachiopod</name>
    <name type="synonym">Lingula unguis</name>
    <dbReference type="NCBI Taxonomy" id="7574"/>
    <lineage>
        <taxon>Eukaryota</taxon>
        <taxon>Metazoa</taxon>
        <taxon>Spiralia</taxon>
        <taxon>Lophotrochozoa</taxon>
        <taxon>Brachiopoda</taxon>
        <taxon>Linguliformea</taxon>
        <taxon>Lingulata</taxon>
        <taxon>Lingulida</taxon>
        <taxon>Linguloidea</taxon>
        <taxon>Lingulidae</taxon>
        <taxon>Lingula</taxon>
    </lineage>
</organism>
<feature type="transmembrane region" description="Helical" evidence="9">
    <location>
        <begin position="74"/>
        <end position="98"/>
    </location>
</feature>
<keyword evidence="5" id="KW-0297">G-protein coupled receptor</keyword>